<sequence>MSHIRIMAIAIVVIIGFWSCTPPVPVLTLSPDTPKPIKVDPDNLCQIGFSKALSGMEAGIEIGRYYEGIFLTSQKIYYSSVSISEEVQAYFSKLVLEELENAGYYIVKSQTESLFSDHGSDPEETPTTHLVGCTVLDMSVNVYDLVAGNKSEANLLIKWELFDCGSKEVVYSKQTSGSALAPGVDFRVMNGARRSSFQAVLADSAFVTAITGHSQSEE</sequence>
<dbReference type="Proteomes" id="UP000319619">
    <property type="component" value="Unassembled WGS sequence"/>
</dbReference>
<comment type="caution">
    <text evidence="1">The sequence shown here is derived from an EMBL/GenBank/DDBJ whole genome shotgun (WGS) entry which is preliminary data.</text>
</comment>
<dbReference type="EMBL" id="NJBN01000013">
    <property type="protein sequence ID" value="TKJ37263.1"/>
    <property type="molecule type" value="Genomic_DNA"/>
</dbReference>
<protein>
    <submittedName>
        <fullName evidence="1">Uncharacterized protein</fullName>
    </submittedName>
</protein>
<accession>A0A532UQR9</accession>
<proteinExistence type="predicted"/>
<name>A0A532UQR9_UNCL8</name>
<evidence type="ECO:0000313" key="1">
    <source>
        <dbReference type="EMBL" id="TKJ37263.1"/>
    </source>
</evidence>
<dbReference type="AlphaFoldDB" id="A0A532UQR9"/>
<evidence type="ECO:0000313" key="2">
    <source>
        <dbReference type="Proteomes" id="UP000319619"/>
    </source>
</evidence>
<reference evidence="1 2" key="1">
    <citation type="submission" date="2017-06" db="EMBL/GenBank/DDBJ databases">
        <title>Novel microbial phyla capable of carbon fixation and sulfur reduction in deep-sea sediments.</title>
        <authorList>
            <person name="Huang J."/>
            <person name="Baker B."/>
            <person name="Wang Y."/>
        </authorList>
    </citation>
    <scope>NUCLEOTIDE SEQUENCE [LARGE SCALE GENOMIC DNA]</scope>
    <source>
        <strain evidence="1">B3_LCP</strain>
    </source>
</reference>
<organism evidence="1 2">
    <name type="scientific">candidate division LCP-89 bacterium B3_LCP</name>
    <dbReference type="NCBI Taxonomy" id="2012998"/>
    <lineage>
        <taxon>Bacteria</taxon>
        <taxon>Pseudomonadati</taxon>
        <taxon>Bacteria division LCP-89</taxon>
    </lineage>
</organism>
<gene>
    <name evidence="1" type="ORF">CEE37_14210</name>
</gene>